<organism evidence="2">
    <name type="scientific">uncultured Propionibacteriaceae bacterium</name>
    <dbReference type="NCBI Taxonomy" id="257457"/>
    <lineage>
        <taxon>Bacteria</taxon>
        <taxon>Bacillati</taxon>
        <taxon>Actinomycetota</taxon>
        <taxon>Actinomycetes</taxon>
        <taxon>Propionibacteriales</taxon>
        <taxon>Propionibacteriaceae</taxon>
        <taxon>environmental samples</taxon>
    </lineage>
</organism>
<evidence type="ECO:0000256" key="1">
    <source>
        <dbReference type="SAM" id="MobiDB-lite"/>
    </source>
</evidence>
<dbReference type="EMBL" id="CADCUO010000104">
    <property type="protein sequence ID" value="CAA9394118.1"/>
    <property type="molecule type" value="Genomic_DNA"/>
</dbReference>
<feature type="non-terminal residue" evidence="2">
    <location>
        <position position="1"/>
    </location>
</feature>
<proteinExistence type="predicted"/>
<name>A0A6J4NPL8_9ACTN</name>
<feature type="non-terminal residue" evidence="2">
    <location>
        <position position="149"/>
    </location>
</feature>
<reference evidence="2" key="1">
    <citation type="submission" date="2020-02" db="EMBL/GenBank/DDBJ databases">
        <authorList>
            <person name="Meier V. D."/>
        </authorList>
    </citation>
    <scope>NUCLEOTIDE SEQUENCE</scope>
    <source>
        <strain evidence="2">AVDCRST_MAG75</strain>
    </source>
</reference>
<gene>
    <name evidence="2" type="ORF">AVDCRST_MAG75-1735</name>
</gene>
<feature type="compositionally biased region" description="Basic and acidic residues" evidence="1">
    <location>
        <begin position="62"/>
        <end position="78"/>
    </location>
</feature>
<keyword evidence="2" id="KW-0282">Flagellum</keyword>
<accession>A0A6J4NPL8</accession>
<dbReference type="AlphaFoldDB" id="A0A6J4NPL8"/>
<keyword evidence="2" id="KW-0969">Cilium</keyword>
<feature type="region of interest" description="Disordered" evidence="1">
    <location>
        <begin position="1"/>
        <end position="149"/>
    </location>
</feature>
<sequence>DLPHLRRGQQHRQRRQDRHVVLHQDRGRPARRQEDRRQGHVPQAARGPDEVPGPQQAGRLDAVPRADGDLHAGREARRDRRRAGQHAVGATDGRGQQSCRAHSYLSGRHGCRTNRCREVGDARRQRSDPAGRRHGCAAVQGQGSPPNRL</sequence>
<feature type="compositionally biased region" description="Basic and acidic residues" evidence="1">
    <location>
        <begin position="18"/>
        <end position="38"/>
    </location>
</feature>
<keyword evidence="2" id="KW-0966">Cell projection</keyword>
<feature type="compositionally biased region" description="Basic and acidic residues" evidence="1">
    <location>
        <begin position="115"/>
        <end position="131"/>
    </location>
</feature>
<feature type="compositionally biased region" description="Basic residues" evidence="1">
    <location>
        <begin position="1"/>
        <end position="17"/>
    </location>
</feature>
<protein>
    <submittedName>
        <fullName evidence="2">Flagellar basal-body rod modification protein FlgD</fullName>
    </submittedName>
</protein>
<evidence type="ECO:0000313" key="2">
    <source>
        <dbReference type="EMBL" id="CAA9394118.1"/>
    </source>
</evidence>